<evidence type="ECO:0000313" key="5">
    <source>
        <dbReference type="Proteomes" id="UP000324800"/>
    </source>
</evidence>
<evidence type="ECO:0008006" key="6">
    <source>
        <dbReference type="Google" id="ProtNLM"/>
    </source>
</evidence>
<dbReference type="AlphaFoldDB" id="A0A5J4T547"/>
<feature type="non-terminal residue" evidence="4">
    <location>
        <position position="1"/>
    </location>
</feature>
<name>A0A5J4T547_9EUKA</name>
<dbReference type="SUPFAM" id="SSF47188">
    <property type="entry name" value="Hemerythrin-like"/>
    <property type="match status" value="1"/>
</dbReference>
<dbReference type="EMBL" id="SNRW01039128">
    <property type="protein sequence ID" value="KAA6352891.1"/>
    <property type="molecule type" value="Genomic_DNA"/>
</dbReference>
<feature type="non-terminal residue" evidence="4">
    <location>
        <position position="267"/>
    </location>
</feature>
<proteinExistence type="inferred from homology"/>
<evidence type="ECO:0000256" key="3">
    <source>
        <dbReference type="ARBA" id="ARBA00023004"/>
    </source>
</evidence>
<sequence>TEAITRDPLLDAFHVPRMQGKDSFIDDVFQGSTECLFVNTDSEQTRTDICNNEDRMPGMSYPYNGLEQLLIHFHLFVQETMNNDPTTPSGIDFQNEKFQYIIEAAGEDIKEGINRIGNYLVDNMESYTDRTAHIELIGKVKNEEDIVVWSEDLNTIVKRIDDSLQAITKTLSNAVRCVDYKEDKEVVIEVMDELIVQLMAHQTDEEELMQKCKFPSSLEFAHKSAHVSIIRKGINFHDEIVKSMPSVNEAIIFCSTLLPSYIHSQDI</sequence>
<gene>
    <name evidence="4" type="ORF">EZS28_051582</name>
</gene>
<evidence type="ECO:0000313" key="4">
    <source>
        <dbReference type="EMBL" id="KAA6352891.1"/>
    </source>
</evidence>
<comment type="similarity">
    <text evidence="1">Belongs to the hemerythrin family.</text>
</comment>
<keyword evidence="3" id="KW-0408">Iron</keyword>
<keyword evidence="2" id="KW-0479">Metal-binding</keyword>
<dbReference type="GO" id="GO:0046872">
    <property type="term" value="F:metal ion binding"/>
    <property type="evidence" value="ECO:0007669"/>
    <property type="project" value="UniProtKB-KW"/>
</dbReference>
<evidence type="ECO:0000256" key="1">
    <source>
        <dbReference type="ARBA" id="ARBA00010587"/>
    </source>
</evidence>
<dbReference type="Proteomes" id="UP000324800">
    <property type="component" value="Unassembled WGS sequence"/>
</dbReference>
<reference evidence="4 5" key="1">
    <citation type="submission" date="2019-03" db="EMBL/GenBank/DDBJ databases">
        <title>Single cell metagenomics reveals metabolic interactions within the superorganism composed of flagellate Streblomastix strix and complex community of Bacteroidetes bacteria on its surface.</title>
        <authorList>
            <person name="Treitli S.C."/>
            <person name="Kolisko M."/>
            <person name="Husnik F."/>
            <person name="Keeling P."/>
            <person name="Hampl V."/>
        </authorList>
    </citation>
    <scope>NUCLEOTIDE SEQUENCE [LARGE SCALE GENOMIC DNA]</scope>
    <source>
        <strain evidence="4">ST1C</strain>
    </source>
</reference>
<dbReference type="InterPro" id="IPR035938">
    <property type="entry name" value="Hemerythrin-like_sf"/>
</dbReference>
<protein>
    <recommendedName>
        <fullName evidence="6">Hemerythrin-like domain-containing protein</fullName>
    </recommendedName>
</protein>
<organism evidence="4 5">
    <name type="scientific">Streblomastix strix</name>
    <dbReference type="NCBI Taxonomy" id="222440"/>
    <lineage>
        <taxon>Eukaryota</taxon>
        <taxon>Metamonada</taxon>
        <taxon>Preaxostyla</taxon>
        <taxon>Oxymonadida</taxon>
        <taxon>Streblomastigidae</taxon>
        <taxon>Streblomastix</taxon>
    </lineage>
</organism>
<dbReference type="Gene3D" id="1.20.120.50">
    <property type="entry name" value="Hemerythrin-like"/>
    <property type="match status" value="1"/>
</dbReference>
<evidence type="ECO:0000256" key="2">
    <source>
        <dbReference type="ARBA" id="ARBA00022723"/>
    </source>
</evidence>
<accession>A0A5J4T547</accession>
<comment type="caution">
    <text evidence="4">The sequence shown here is derived from an EMBL/GenBank/DDBJ whole genome shotgun (WGS) entry which is preliminary data.</text>
</comment>